<comment type="caution">
    <text evidence="3">The sequence shown here is derived from an EMBL/GenBank/DDBJ whole genome shotgun (WGS) entry which is preliminary data.</text>
</comment>
<evidence type="ECO:0000313" key="3">
    <source>
        <dbReference type="EMBL" id="KKM75423.1"/>
    </source>
</evidence>
<evidence type="ECO:0000256" key="1">
    <source>
        <dbReference type="SAM" id="Coils"/>
    </source>
</evidence>
<accession>A0A0F9K0C3</accession>
<gene>
    <name evidence="3" type="ORF">LCGC14_1390390</name>
</gene>
<organism evidence="3">
    <name type="scientific">marine sediment metagenome</name>
    <dbReference type="NCBI Taxonomy" id="412755"/>
    <lineage>
        <taxon>unclassified sequences</taxon>
        <taxon>metagenomes</taxon>
        <taxon>ecological metagenomes</taxon>
    </lineage>
</organism>
<dbReference type="AlphaFoldDB" id="A0A0F9K0C3"/>
<keyword evidence="2" id="KW-0812">Transmembrane</keyword>
<feature type="transmembrane region" description="Helical" evidence="2">
    <location>
        <begin position="399"/>
        <end position="418"/>
    </location>
</feature>
<keyword evidence="2" id="KW-0472">Membrane</keyword>
<sequence>MKTYINELAPWEKKKEHYRNIQLGKEVKIQKGDIKSQATEMITSQIASTNAIIASKNITTDTINNLTYDMESIENGIYGIKAAFEWGISDVVWQIEQDSEKLKEFLEFVYATSDKVIKNLRRDAEEDYGSGKIDLALHSLQELSTENQYDFSVHMSMGIIYLFHKIDKEKALSCFDKVIHHAGKLSAAYYTSYALLYKALIKRDYGLIKEAESLTNQAIKTLPNFTEAVYQNAQYNALLNKPDKVIPLLKKAINSDIIYCLKINNEKDFDGMRSQINKLFEEVRDEKNKKVEHKQTELEEKASLLDSTITYIMEIGYDIPEAFHVKSLKEKNTEVANTIANNSIFDASIADLILSLLNKRLQHNEAKLKDKCQEIKEDLENEIHEMNSKLSEIKKRGHFLYFFLYLLAGQIVAIPIGLSMETFTGIYIAEALLLALCLYWNIILPRSRWERICALLKDKEDKLDQIVKRIGSIDQYLDDFLPI</sequence>
<reference evidence="3" key="1">
    <citation type="journal article" date="2015" name="Nature">
        <title>Complex archaea that bridge the gap between prokaryotes and eukaryotes.</title>
        <authorList>
            <person name="Spang A."/>
            <person name="Saw J.H."/>
            <person name="Jorgensen S.L."/>
            <person name="Zaremba-Niedzwiedzka K."/>
            <person name="Martijn J."/>
            <person name="Lind A.E."/>
            <person name="van Eijk R."/>
            <person name="Schleper C."/>
            <person name="Guy L."/>
            <person name="Ettema T.J."/>
        </authorList>
    </citation>
    <scope>NUCLEOTIDE SEQUENCE</scope>
</reference>
<feature type="transmembrane region" description="Helical" evidence="2">
    <location>
        <begin position="424"/>
        <end position="442"/>
    </location>
</feature>
<dbReference type="InterPro" id="IPR011990">
    <property type="entry name" value="TPR-like_helical_dom_sf"/>
</dbReference>
<dbReference type="Gene3D" id="1.25.40.10">
    <property type="entry name" value="Tetratricopeptide repeat domain"/>
    <property type="match status" value="1"/>
</dbReference>
<name>A0A0F9K0C3_9ZZZZ</name>
<evidence type="ECO:0008006" key="4">
    <source>
        <dbReference type="Google" id="ProtNLM"/>
    </source>
</evidence>
<keyword evidence="1" id="KW-0175">Coiled coil</keyword>
<proteinExistence type="predicted"/>
<evidence type="ECO:0000256" key="2">
    <source>
        <dbReference type="SAM" id="Phobius"/>
    </source>
</evidence>
<dbReference type="EMBL" id="LAZR01008979">
    <property type="protein sequence ID" value="KKM75423.1"/>
    <property type="molecule type" value="Genomic_DNA"/>
</dbReference>
<dbReference type="SUPFAM" id="SSF48452">
    <property type="entry name" value="TPR-like"/>
    <property type="match status" value="1"/>
</dbReference>
<protein>
    <recommendedName>
        <fullName evidence="4">Tetratricopeptide repeat protein</fullName>
    </recommendedName>
</protein>
<keyword evidence="2" id="KW-1133">Transmembrane helix</keyword>
<feature type="coiled-coil region" evidence="1">
    <location>
        <begin position="358"/>
        <end position="396"/>
    </location>
</feature>